<dbReference type="InterPro" id="IPR001480">
    <property type="entry name" value="Bulb-type_lectin_dom"/>
</dbReference>
<proteinExistence type="predicted"/>
<reference evidence="7 8" key="1">
    <citation type="journal article" date="2024" name="G3 (Bethesda)">
        <title>Genome assembly of Hibiscus sabdariffa L. provides insights into metabolisms of medicinal natural products.</title>
        <authorList>
            <person name="Kim T."/>
        </authorList>
    </citation>
    <scope>NUCLEOTIDE SEQUENCE [LARGE SCALE GENOMIC DNA]</scope>
    <source>
        <strain evidence="7">TK-2024</strain>
        <tissue evidence="7">Old leaves</tissue>
    </source>
</reference>
<keyword evidence="1" id="KW-0732">Signal</keyword>
<dbReference type="InterPro" id="IPR036426">
    <property type="entry name" value="Bulb-type_lectin_dom_sf"/>
</dbReference>
<dbReference type="EMBL" id="JBBPBN010000069">
    <property type="protein sequence ID" value="KAK8985597.1"/>
    <property type="molecule type" value="Genomic_DNA"/>
</dbReference>
<feature type="domain" description="Bulb-type lectin" evidence="5">
    <location>
        <begin position="132"/>
        <end position="241"/>
    </location>
</feature>
<dbReference type="CDD" id="cd00028">
    <property type="entry name" value="B_lectin"/>
    <property type="match status" value="1"/>
</dbReference>
<dbReference type="SMART" id="SM00108">
    <property type="entry name" value="B_lectin"/>
    <property type="match status" value="1"/>
</dbReference>
<dbReference type="PANTHER" id="PTHR32444">
    <property type="entry name" value="BULB-TYPE LECTIN DOMAIN-CONTAINING PROTEIN"/>
    <property type="match status" value="1"/>
</dbReference>
<keyword evidence="3" id="KW-0325">Glycoprotein</keyword>
<dbReference type="Proteomes" id="UP001396334">
    <property type="component" value="Unassembled WGS sequence"/>
</dbReference>
<comment type="caution">
    <text evidence="7">The sequence shown here is derived from an EMBL/GenBank/DDBJ whole genome shotgun (WGS) entry which is preliminary data.</text>
</comment>
<dbReference type="CDD" id="cd01098">
    <property type="entry name" value="PAN_AP_plant"/>
    <property type="match status" value="1"/>
</dbReference>
<keyword evidence="8" id="KW-1185">Reference proteome</keyword>
<keyword evidence="4" id="KW-0812">Transmembrane</keyword>
<keyword evidence="4" id="KW-0472">Membrane</keyword>
<dbReference type="SUPFAM" id="SSF51110">
    <property type="entry name" value="alpha-D-mannose-specific plant lectins"/>
    <property type="match status" value="1"/>
</dbReference>
<evidence type="ECO:0000259" key="5">
    <source>
        <dbReference type="PROSITE" id="PS50927"/>
    </source>
</evidence>
<name>A0ABR2PAY0_9ROSI</name>
<gene>
    <name evidence="7" type="ORF">V6N11_068845</name>
</gene>
<evidence type="ECO:0000313" key="7">
    <source>
        <dbReference type="EMBL" id="KAK8985597.1"/>
    </source>
</evidence>
<keyword evidence="4" id="KW-1133">Transmembrane helix</keyword>
<dbReference type="Gene3D" id="2.90.10.10">
    <property type="entry name" value="Bulb-type lectin domain"/>
    <property type="match status" value="1"/>
</dbReference>
<accession>A0ABR2PAY0</accession>
<dbReference type="PANTHER" id="PTHR32444:SF10">
    <property type="entry name" value="CURCULIN-LIKE (MANNOSE-BINDING) LECTIN FAMILY PROTEIN-RELATED"/>
    <property type="match status" value="1"/>
</dbReference>
<dbReference type="InterPro" id="IPR003609">
    <property type="entry name" value="Pan_app"/>
</dbReference>
<dbReference type="Pfam" id="PF01453">
    <property type="entry name" value="B_lectin"/>
    <property type="match status" value="1"/>
</dbReference>
<evidence type="ECO:0000313" key="8">
    <source>
        <dbReference type="Proteomes" id="UP001396334"/>
    </source>
</evidence>
<sequence>MADSLAAMGRLHGRRDISFVSPPGGVMARLDKERARWLSERDVDDLPSSRPWLWLISQAAPPPLIAPQLSKNALCLRTFKAIGKDLGMSLLSFSLLFLFAFNVGAVVPPSETFRFVNDGEFGPFVVEYGGDYRVISIGTAPFQLAFYNTTPNAFTLALRMASTRSESLFRWVWEANRGNPVRENATFSLGTDGNLVLADADGRIAWQSNTANKGVVGFKLLPNGNMVLHDSSGKFIWQSFDHPTDTLLVGQSLRVGGATKLVSRASAQNNVDGAYSLVMEPKELVLQYKGPNTPKPLVYFRSSVWPNTQDGTLQTVTLNVEETNDGFAYDVLLDYTVANSSIGTGNLILTRPKYNSTLSFLRLGIDGNLRVFTYYDKVDSQAWEETFTLFSRDSIWGTECELPERCGNFGVCEDNQCVACPSPNGLLGWSRNCQPQKVSCSPNNFRYYKLDGVNHFASQYNEGQGIKESDCGRKCTSDCKCLGYFYHRETSKCWIANELKTLAKTSNTSHVGYIKAPNK</sequence>
<evidence type="ECO:0000256" key="3">
    <source>
        <dbReference type="ARBA" id="ARBA00023180"/>
    </source>
</evidence>
<feature type="domain" description="Apple" evidence="6">
    <location>
        <begin position="440"/>
        <end position="518"/>
    </location>
</feature>
<protein>
    <recommendedName>
        <fullName evidence="9">Epidermis-specific secreted glycoprotein EP1</fullName>
    </recommendedName>
</protein>
<evidence type="ECO:0000259" key="6">
    <source>
        <dbReference type="PROSITE" id="PS50948"/>
    </source>
</evidence>
<organism evidence="7 8">
    <name type="scientific">Hibiscus sabdariffa</name>
    <name type="common">roselle</name>
    <dbReference type="NCBI Taxonomy" id="183260"/>
    <lineage>
        <taxon>Eukaryota</taxon>
        <taxon>Viridiplantae</taxon>
        <taxon>Streptophyta</taxon>
        <taxon>Embryophyta</taxon>
        <taxon>Tracheophyta</taxon>
        <taxon>Spermatophyta</taxon>
        <taxon>Magnoliopsida</taxon>
        <taxon>eudicotyledons</taxon>
        <taxon>Gunneridae</taxon>
        <taxon>Pentapetalae</taxon>
        <taxon>rosids</taxon>
        <taxon>malvids</taxon>
        <taxon>Malvales</taxon>
        <taxon>Malvaceae</taxon>
        <taxon>Malvoideae</taxon>
        <taxon>Hibiscus</taxon>
    </lineage>
</organism>
<feature type="transmembrane region" description="Helical" evidence="4">
    <location>
        <begin position="86"/>
        <end position="107"/>
    </location>
</feature>
<keyword evidence="2" id="KW-1015">Disulfide bond</keyword>
<evidence type="ECO:0008006" key="9">
    <source>
        <dbReference type="Google" id="ProtNLM"/>
    </source>
</evidence>
<evidence type="ECO:0000256" key="2">
    <source>
        <dbReference type="ARBA" id="ARBA00023157"/>
    </source>
</evidence>
<dbReference type="PROSITE" id="PS50948">
    <property type="entry name" value="PAN"/>
    <property type="match status" value="1"/>
</dbReference>
<dbReference type="PROSITE" id="PS50927">
    <property type="entry name" value="BULB_LECTIN"/>
    <property type="match status" value="1"/>
</dbReference>
<evidence type="ECO:0000256" key="1">
    <source>
        <dbReference type="ARBA" id="ARBA00022729"/>
    </source>
</evidence>
<evidence type="ECO:0000256" key="4">
    <source>
        <dbReference type="SAM" id="Phobius"/>
    </source>
</evidence>